<dbReference type="Proteomes" id="UP001595791">
    <property type="component" value="Unassembled WGS sequence"/>
</dbReference>
<dbReference type="Gene3D" id="3.40.390.10">
    <property type="entry name" value="Collagenase (Catalytic Domain)"/>
    <property type="match status" value="1"/>
</dbReference>
<dbReference type="RefSeq" id="WP_378166961.1">
    <property type="nucleotide sequence ID" value="NZ_JBHSBU010000001.1"/>
</dbReference>
<dbReference type="EC" id="3.4.24.70" evidence="8"/>
<protein>
    <recommendedName>
        <fullName evidence="8">oligopeptidase A</fullName>
        <ecNumber evidence="8">3.4.24.70</ecNumber>
    </recommendedName>
</protein>
<dbReference type="CDD" id="cd06456">
    <property type="entry name" value="M3A_DCP"/>
    <property type="match status" value="1"/>
</dbReference>
<dbReference type="Pfam" id="PF19310">
    <property type="entry name" value="TOP_N"/>
    <property type="match status" value="1"/>
</dbReference>
<evidence type="ECO:0000259" key="11">
    <source>
        <dbReference type="Pfam" id="PF19310"/>
    </source>
</evidence>
<name>A0ABV8MVV1_9NEIS</name>
<accession>A0ABV8MVV1</accession>
<evidence type="ECO:0000256" key="1">
    <source>
        <dbReference type="ARBA" id="ARBA00006040"/>
    </source>
</evidence>
<evidence type="ECO:0000256" key="6">
    <source>
        <dbReference type="ARBA" id="ARBA00023049"/>
    </source>
</evidence>
<keyword evidence="3 9" id="KW-0479">Metal-binding</keyword>
<dbReference type="InterPro" id="IPR045666">
    <property type="entry name" value="OpdA_N"/>
</dbReference>
<dbReference type="InterPro" id="IPR024077">
    <property type="entry name" value="Neurolysin/TOP_dom2"/>
</dbReference>
<feature type="domain" description="Peptidase M3A/M3B catalytic" evidence="10">
    <location>
        <begin position="225"/>
        <end position="674"/>
    </location>
</feature>
<dbReference type="PANTHER" id="PTHR11804">
    <property type="entry name" value="PROTEASE M3 THIMET OLIGOPEPTIDASE-RELATED"/>
    <property type="match status" value="1"/>
</dbReference>
<dbReference type="EMBL" id="JBHSBU010000001">
    <property type="protein sequence ID" value="MFC4161243.1"/>
    <property type="molecule type" value="Genomic_DNA"/>
</dbReference>
<comment type="caution">
    <text evidence="12">The sequence shown here is derived from an EMBL/GenBank/DDBJ whole genome shotgun (WGS) entry which is preliminary data.</text>
</comment>
<evidence type="ECO:0000256" key="5">
    <source>
        <dbReference type="ARBA" id="ARBA00022833"/>
    </source>
</evidence>
<dbReference type="Gene3D" id="1.10.1370.10">
    <property type="entry name" value="Neurolysin, domain 3"/>
    <property type="match status" value="1"/>
</dbReference>
<dbReference type="SUPFAM" id="SSF55486">
    <property type="entry name" value="Metalloproteases ('zincins'), catalytic domain"/>
    <property type="match status" value="1"/>
</dbReference>
<feature type="domain" description="Oligopeptidase A N-terminal" evidence="11">
    <location>
        <begin position="30"/>
        <end position="149"/>
    </location>
</feature>
<keyword evidence="13" id="KW-1185">Reference proteome</keyword>
<evidence type="ECO:0000256" key="4">
    <source>
        <dbReference type="ARBA" id="ARBA00022801"/>
    </source>
</evidence>
<evidence type="ECO:0000313" key="12">
    <source>
        <dbReference type="EMBL" id="MFC4161243.1"/>
    </source>
</evidence>
<evidence type="ECO:0000256" key="8">
    <source>
        <dbReference type="ARBA" id="ARBA00026100"/>
    </source>
</evidence>
<comment type="catalytic activity">
    <reaction evidence="7">
        <text>Hydrolysis of oligopeptides, with broad specificity. Gly or Ala commonly occur as P1 or P1' residues, but more distant residues are also important, as is shown by the fact that Z-Gly-Pro-Gly-|-Gly-Pro-Ala is cleaved, but not Z-(Gly)(5).</text>
        <dbReference type="EC" id="3.4.24.70"/>
    </reaction>
</comment>
<keyword evidence="5 9" id="KW-0862">Zinc</keyword>
<keyword evidence="6 9" id="KW-0482">Metalloprotease</keyword>
<dbReference type="InterPro" id="IPR024079">
    <property type="entry name" value="MetalloPept_cat_dom_sf"/>
</dbReference>
<dbReference type="PANTHER" id="PTHR11804:SF84">
    <property type="entry name" value="SACCHAROLYSIN"/>
    <property type="match status" value="1"/>
</dbReference>
<organism evidence="12 13">
    <name type="scientific">Chitinimonas lacunae</name>
    <dbReference type="NCBI Taxonomy" id="1963018"/>
    <lineage>
        <taxon>Bacteria</taxon>
        <taxon>Pseudomonadati</taxon>
        <taxon>Pseudomonadota</taxon>
        <taxon>Betaproteobacteria</taxon>
        <taxon>Neisseriales</taxon>
        <taxon>Chitinibacteraceae</taxon>
        <taxon>Chitinimonas</taxon>
    </lineage>
</organism>
<keyword evidence="4 9" id="KW-0378">Hydrolase</keyword>
<evidence type="ECO:0000259" key="10">
    <source>
        <dbReference type="Pfam" id="PF01432"/>
    </source>
</evidence>
<evidence type="ECO:0000256" key="9">
    <source>
        <dbReference type="RuleBase" id="RU003435"/>
    </source>
</evidence>
<gene>
    <name evidence="12" type="ORF">ACFOW7_18045</name>
</gene>
<reference evidence="13" key="1">
    <citation type="journal article" date="2019" name="Int. J. Syst. Evol. Microbiol.">
        <title>The Global Catalogue of Microorganisms (GCM) 10K type strain sequencing project: providing services to taxonomists for standard genome sequencing and annotation.</title>
        <authorList>
            <consortium name="The Broad Institute Genomics Platform"/>
            <consortium name="The Broad Institute Genome Sequencing Center for Infectious Disease"/>
            <person name="Wu L."/>
            <person name="Ma J."/>
        </authorList>
    </citation>
    <scope>NUCLEOTIDE SEQUENCE [LARGE SCALE GENOMIC DNA]</scope>
    <source>
        <strain evidence="13">LMG 29894</strain>
    </source>
</reference>
<comment type="similarity">
    <text evidence="1 9">Belongs to the peptidase M3 family.</text>
</comment>
<sequence length="680" mass="76485">MATPDNPLLDFSTLPRFDLIRPEHIGPAIDTLLDEARAAVARAETLTDPDWDSFVAPLDDATERLGRAWNQVNHLQAVVNTPALREAYNQNLPKLSQFSTEVGQNLALFAQYKKIAASPQYQDLSRAQKKIIENALRDFRLSGAELDEAGKRRFAAISEELASLSAKYEQNVLDATDAFVHYVEDEAELAGVPDDVKAACRAAAEAEGRSGFKLTLHMPCYLPLLQYGENRALRERLYHAYVTRASEFGPAERDNSSLIERILTLRTELAGLLGYPGYGDYSLATKMAESPAQVLEFLRDLGRRAKPFAARDRAELEAFAREQLGLHDLSSWDVPFVSEKLKEARYSFSEQEVKAHFTEPVVLAGLFGVIEKLFGVRAEADEAPLWHPDARFYRLTDREGRLVGQFYLDLYARPNKRGGAWMDDCRNRRRRGSGQQTPLVYLTCNFGRGSESRPATFSHDEVITLFHEFGHGLHQLLTEVDELGVAGINGVEWDAVELPSQFMENFCWEWEVVSGMSAHIDTGEPLPRELFDRMLAAKNFLSGMQTVRQLEFGLFDMELHSRFLPGRDRVLDLLQRVRDEVAVNRPPAYDRLPCAFTHIFSGGYAAGYFSYKWAEVLSADAYGAFEERGGIDSETGERFRREILAVGGSRPALESFRAFRGREPSLEALLRHNGMVAEPA</sequence>
<evidence type="ECO:0000256" key="7">
    <source>
        <dbReference type="ARBA" id="ARBA00024603"/>
    </source>
</evidence>
<comment type="cofactor">
    <cofactor evidence="9">
        <name>Zn(2+)</name>
        <dbReference type="ChEBI" id="CHEBI:29105"/>
    </cofactor>
    <text evidence="9">Binds 1 zinc ion.</text>
</comment>
<evidence type="ECO:0000256" key="3">
    <source>
        <dbReference type="ARBA" id="ARBA00022723"/>
    </source>
</evidence>
<dbReference type="InterPro" id="IPR001567">
    <property type="entry name" value="Pept_M3A_M3B_dom"/>
</dbReference>
<dbReference type="InterPro" id="IPR045090">
    <property type="entry name" value="Pept_M3A_M3B"/>
</dbReference>
<evidence type="ECO:0000313" key="13">
    <source>
        <dbReference type="Proteomes" id="UP001595791"/>
    </source>
</evidence>
<evidence type="ECO:0000256" key="2">
    <source>
        <dbReference type="ARBA" id="ARBA00022670"/>
    </source>
</evidence>
<keyword evidence="2 9" id="KW-0645">Protease</keyword>
<dbReference type="InterPro" id="IPR034005">
    <property type="entry name" value="M3A_DCP"/>
</dbReference>
<proteinExistence type="inferred from homology"/>
<dbReference type="Pfam" id="PF01432">
    <property type="entry name" value="Peptidase_M3"/>
    <property type="match status" value="1"/>
</dbReference>